<feature type="compositionally biased region" description="Polar residues" evidence="2">
    <location>
        <begin position="52"/>
        <end position="73"/>
    </location>
</feature>
<sequence>MSSIKPSSRYSSFDSRSSATSSLISDPSLSSSDLKNSRKNQTTLKHLMGISKLSNQTSETTTENISSKLTRTKSYGRDHLSRVIKNEQNLSSMVRKFMEKKSKSKPNPKATNQMDFDTVTKGSNFSSFHKKMFQKGSPGMERNGAKALTEVKSNTRTLAMVLRSERELLSHNKEYETEIMELKFIIAERNREVEKLRDLCLNQREEIKTLKNAVLFPDAMNSHLQELLEKQGSEFIRAKQVIPTLQQQVTSLTGKLQCLAEDLAEVKADKSAVRTSKRVQFGSTRTPIFDQEARNSMEYSFGDHTTTPGSSDDMFLNDFNPCLTPYYTKLNSKECNGMTGYDSPQTGLLEFNSQVFEESCSSSQSANMYKSSEYSQSPSLERATALEARRSDRSRGKWPEGRDEEKSVRLREEKTDKEDEEEGDVREKKKKREVPLSMT</sequence>
<evidence type="ECO:0000256" key="2">
    <source>
        <dbReference type="SAM" id="MobiDB-lite"/>
    </source>
</evidence>
<dbReference type="AlphaFoldDB" id="A0A7J7LR70"/>
<accession>A0A7J7LR70</accession>
<organism evidence="3 4">
    <name type="scientific">Kingdonia uniflora</name>
    <dbReference type="NCBI Taxonomy" id="39325"/>
    <lineage>
        <taxon>Eukaryota</taxon>
        <taxon>Viridiplantae</taxon>
        <taxon>Streptophyta</taxon>
        <taxon>Embryophyta</taxon>
        <taxon>Tracheophyta</taxon>
        <taxon>Spermatophyta</taxon>
        <taxon>Magnoliopsida</taxon>
        <taxon>Ranunculales</taxon>
        <taxon>Circaeasteraceae</taxon>
        <taxon>Kingdonia</taxon>
    </lineage>
</organism>
<evidence type="ECO:0000313" key="4">
    <source>
        <dbReference type="Proteomes" id="UP000541444"/>
    </source>
</evidence>
<feature type="compositionally biased region" description="Polar residues" evidence="2">
    <location>
        <begin position="367"/>
        <end position="379"/>
    </location>
</feature>
<dbReference type="OrthoDB" id="760436at2759"/>
<dbReference type="Proteomes" id="UP000541444">
    <property type="component" value="Unassembled WGS sequence"/>
</dbReference>
<keyword evidence="1" id="KW-0175">Coiled coil</keyword>
<dbReference type="PANTHER" id="PTHR35493:SF1">
    <property type="entry name" value="STRUCTURAL MAINTENANCE OF CHROMOSOMES PROTEIN"/>
    <property type="match status" value="1"/>
</dbReference>
<keyword evidence="4" id="KW-1185">Reference proteome</keyword>
<dbReference type="PANTHER" id="PTHR35493">
    <property type="entry name" value="STRUCTURAL MAINTENANCE OF CHROMOSOMES PROTEIN"/>
    <property type="match status" value="1"/>
</dbReference>
<feature type="region of interest" description="Disordered" evidence="2">
    <location>
        <begin position="367"/>
        <end position="439"/>
    </location>
</feature>
<dbReference type="EMBL" id="JACGCM010002086">
    <property type="protein sequence ID" value="KAF6145050.1"/>
    <property type="molecule type" value="Genomic_DNA"/>
</dbReference>
<name>A0A7J7LR70_9MAGN</name>
<protein>
    <submittedName>
        <fullName evidence="3">Uncharacterized protein</fullName>
    </submittedName>
</protein>
<gene>
    <name evidence="3" type="ORF">GIB67_013401</name>
</gene>
<feature type="region of interest" description="Disordered" evidence="2">
    <location>
        <begin position="99"/>
        <end position="118"/>
    </location>
</feature>
<proteinExistence type="predicted"/>
<comment type="caution">
    <text evidence="3">The sequence shown here is derived from an EMBL/GenBank/DDBJ whole genome shotgun (WGS) entry which is preliminary data.</text>
</comment>
<feature type="coiled-coil region" evidence="1">
    <location>
        <begin position="186"/>
        <end position="213"/>
    </location>
</feature>
<feature type="compositionally biased region" description="Basic and acidic residues" evidence="2">
    <location>
        <begin position="387"/>
        <end position="417"/>
    </location>
</feature>
<evidence type="ECO:0000313" key="3">
    <source>
        <dbReference type="EMBL" id="KAF6145050.1"/>
    </source>
</evidence>
<evidence type="ECO:0000256" key="1">
    <source>
        <dbReference type="SAM" id="Coils"/>
    </source>
</evidence>
<feature type="compositionally biased region" description="Low complexity" evidence="2">
    <location>
        <begin position="7"/>
        <end position="34"/>
    </location>
</feature>
<feature type="compositionally biased region" description="Polar residues" evidence="2">
    <location>
        <begin position="109"/>
        <end position="118"/>
    </location>
</feature>
<feature type="region of interest" description="Disordered" evidence="2">
    <location>
        <begin position="1"/>
        <end position="79"/>
    </location>
</feature>
<reference evidence="3 4" key="1">
    <citation type="journal article" date="2020" name="IScience">
        <title>Genome Sequencing of the Endangered Kingdonia uniflora (Circaeasteraceae, Ranunculales) Reveals Potential Mechanisms of Evolutionary Specialization.</title>
        <authorList>
            <person name="Sun Y."/>
            <person name="Deng T."/>
            <person name="Zhang A."/>
            <person name="Moore M.J."/>
            <person name="Landis J.B."/>
            <person name="Lin N."/>
            <person name="Zhang H."/>
            <person name="Zhang X."/>
            <person name="Huang J."/>
            <person name="Zhang X."/>
            <person name="Sun H."/>
            <person name="Wang H."/>
        </authorList>
    </citation>
    <scope>NUCLEOTIDE SEQUENCE [LARGE SCALE GENOMIC DNA]</scope>
    <source>
        <strain evidence="3">TB1705</strain>
        <tissue evidence="3">Leaf</tissue>
    </source>
</reference>